<accession>A0A9K3Q5Y1</accession>
<feature type="signal peptide" evidence="1">
    <location>
        <begin position="1"/>
        <end position="18"/>
    </location>
</feature>
<dbReference type="Proteomes" id="UP000693970">
    <property type="component" value="Unassembled WGS sequence"/>
</dbReference>
<keyword evidence="3" id="KW-1185">Reference proteome</keyword>
<comment type="caution">
    <text evidence="2">The sequence shown here is derived from an EMBL/GenBank/DDBJ whole genome shotgun (WGS) entry which is preliminary data.</text>
</comment>
<evidence type="ECO:0000256" key="1">
    <source>
        <dbReference type="SAM" id="SignalP"/>
    </source>
</evidence>
<proteinExistence type="predicted"/>
<feature type="chain" id="PRO_5039940581" evidence="1">
    <location>
        <begin position="19"/>
        <end position="385"/>
    </location>
</feature>
<dbReference type="EMBL" id="JAGRRH010000003">
    <property type="protein sequence ID" value="KAG7371786.1"/>
    <property type="molecule type" value="Genomic_DNA"/>
</dbReference>
<evidence type="ECO:0000313" key="3">
    <source>
        <dbReference type="Proteomes" id="UP000693970"/>
    </source>
</evidence>
<evidence type="ECO:0000313" key="2">
    <source>
        <dbReference type="EMBL" id="KAG7371786.1"/>
    </source>
</evidence>
<gene>
    <name evidence="2" type="ORF">IV203_017928</name>
</gene>
<dbReference type="OrthoDB" id="10530761at2759"/>
<sequence length="385" mass="41496">MKPFSAAFAIGMLAVANAQSNLKEKWEIGTPTVDYSSLDVNLTFAVSDFILPGQAKYQMYTSGCKEHGTPLVNQTSGLVDMGLVDTDNLVRQEGVSLNKKATIKISLDPTTLTKNTELYSENTSSGSTNAQVAFCVRFGLHVEGASVEVNFLETEITLDVDRSDGFEIGSVAVGQKDKLVPATTQTYGVECYLCTDDEIEDNLVGVRKPGSEIRVCIRPNKEARADGMYMHSIDSFHWRRDAPMSFSQSAVRNGEPVLLTNLFCEPGELVCNLVSVLYSSFYATPGFAFGAGVASMQFGGDNTYIDLEDGLGGYQYKADGTRLTGVDFFKRRNLRKVQQVEAAATSEFELSVEVGPLYGAITSGASSIGPMAMSLVAAAGVLVML</sequence>
<protein>
    <submittedName>
        <fullName evidence="2">Uncharacterized protein</fullName>
    </submittedName>
</protein>
<reference evidence="2" key="2">
    <citation type="submission" date="2021-04" db="EMBL/GenBank/DDBJ databases">
        <authorList>
            <person name="Podell S."/>
        </authorList>
    </citation>
    <scope>NUCLEOTIDE SEQUENCE</scope>
    <source>
        <strain evidence="2">Hildebrandi</strain>
    </source>
</reference>
<keyword evidence="1" id="KW-0732">Signal</keyword>
<name>A0A9K3Q5Y1_9STRA</name>
<dbReference type="AlphaFoldDB" id="A0A9K3Q5Y1"/>
<reference evidence="2" key="1">
    <citation type="journal article" date="2021" name="Sci. Rep.">
        <title>Diploid genomic architecture of Nitzschia inconspicua, an elite biomass production diatom.</title>
        <authorList>
            <person name="Oliver A."/>
            <person name="Podell S."/>
            <person name="Pinowska A."/>
            <person name="Traller J.C."/>
            <person name="Smith S.R."/>
            <person name="McClure R."/>
            <person name="Beliaev A."/>
            <person name="Bohutskyi P."/>
            <person name="Hill E.A."/>
            <person name="Rabines A."/>
            <person name="Zheng H."/>
            <person name="Allen L.Z."/>
            <person name="Kuo A."/>
            <person name="Grigoriev I.V."/>
            <person name="Allen A.E."/>
            <person name="Hazlebeck D."/>
            <person name="Allen E.E."/>
        </authorList>
    </citation>
    <scope>NUCLEOTIDE SEQUENCE</scope>
    <source>
        <strain evidence="2">Hildebrandi</strain>
    </source>
</reference>
<organism evidence="2 3">
    <name type="scientific">Nitzschia inconspicua</name>
    <dbReference type="NCBI Taxonomy" id="303405"/>
    <lineage>
        <taxon>Eukaryota</taxon>
        <taxon>Sar</taxon>
        <taxon>Stramenopiles</taxon>
        <taxon>Ochrophyta</taxon>
        <taxon>Bacillariophyta</taxon>
        <taxon>Bacillariophyceae</taxon>
        <taxon>Bacillariophycidae</taxon>
        <taxon>Bacillariales</taxon>
        <taxon>Bacillariaceae</taxon>
        <taxon>Nitzschia</taxon>
    </lineage>
</organism>